<name>A0A840S2D2_9BURK</name>
<evidence type="ECO:0000256" key="3">
    <source>
        <dbReference type="ARBA" id="ARBA00022692"/>
    </source>
</evidence>
<dbReference type="GO" id="GO:0005886">
    <property type="term" value="C:plasma membrane"/>
    <property type="evidence" value="ECO:0007669"/>
    <property type="project" value="UniProtKB-SubCell"/>
</dbReference>
<evidence type="ECO:0000313" key="8">
    <source>
        <dbReference type="EMBL" id="MBB5204465.1"/>
    </source>
</evidence>
<organism evidence="8 9">
    <name type="scientific">Inhella inkyongensis</name>
    <dbReference type="NCBI Taxonomy" id="392593"/>
    <lineage>
        <taxon>Bacteria</taxon>
        <taxon>Pseudomonadati</taxon>
        <taxon>Pseudomonadota</taxon>
        <taxon>Betaproteobacteria</taxon>
        <taxon>Burkholderiales</taxon>
        <taxon>Sphaerotilaceae</taxon>
        <taxon>Inhella</taxon>
    </lineage>
</organism>
<keyword evidence="3 6" id="KW-0812">Transmembrane</keyword>
<keyword evidence="4 6" id="KW-1133">Transmembrane helix</keyword>
<sequence>MSMSEIQTNGSQELGTLDYVLELARHSRLIVLGGLLAGVLAVAGSFLVKPTFTSRAVVLPPVQPQSGAGAALASLGALAGLPSSSGRGPDQFVSLLLSANVADRMIERFDLMQVYDSELRIVAREEFWRNLRVIIGRRDGLIVIEVDDKEPSRAAAMAEGMVDEFRRVSNELAISEAQQRRKFFEVRRAEAAERLQAAQEVLQRVGFAAGSLKAEPKAAAENYARLRAETTAAEIRVKMLLSTMTEQAPEVQQQLGALAALRVRLQQLERVGPKEESGDYITRFREYKYQEALLEQFSRQYELARVDEGREGGLLQVVDAPQVPERKSRPKRAMVGISVSLGVGLLLTLWVIVRFQLRCGQRSDRRQQLLRQIWPALRGHR</sequence>
<keyword evidence="9" id="KW-1185">Reference proteome</keyword>
<feature type="transmembrane region" description="Helical" evidence="6">
    <location>
        <begin position="29"/>
        <end position="48"/>
    </location>
</feature>
<gene>
    <name evidence="8" type="ORF">HNQ51_001779</name>
</gene>
<dbReference type="Pfam" id="PF02706">
    <property type="entry name" value="Wzz"/>
    <property type="match status" value="1"/>
</dbReference>
<keyword evidence="5 6" id="KW-0472">Membrane</keyword>
<dbReference type="AlphaFoldDB" id="A0A840S2D2"/>
<dbReference type="GO" id="GO:0004713">
    <property type="term" value="F:protein tyrosine kinase activity"/>
    <property type="evidence" value="ECO:0007669"/>
    <property type="project" value="TreeGrafter"/>
</dbReference>
<dbReference type="Proteomes" id="UP000554837">
    <property type="component" value="Unassembled WGS sequence"/>
</dbReference>
<comment type="caution">
    <text evidence="8">The sequence shown here is derived from an EMBL/GenBank/DDBJ whole genome shotgun (WGS) entry which is preliminary data.</text>
</comment>
<evidence type="ECO:0000256" key="1">
    <source>
        <dbReference type="ARBA" id="ARBA00004651"/>
    </source>
</evidence>
<dbReference type="PANTHER" id="PTHR32309">
    <property type="entry name" value="TYROSINE-PROTEIN KINASE"/>
    <property type="match status" value="1"/>
</dbReference>
<evidence type="ECO:0000256" key="6">
    <source>
        <dbReference type="SAM" id="Phobius"/>
    </source>
</evidence>
<proteinExistence type="predicted"/>
<feature type="domain" description="Polysaccharide chain length determinant N-terminal" evidence="7">
    <location>
        <begin position="19"/>
        <end position="105"/>
    </location>
</feature>
<reference evidence="8 9" key="1">
    <citation type="submission" date="2020-08" db="EMBL/GenBank/DDBJ databases">
        <title>Genomic Encyclopedia of Type Strains, Phase IV (KMG-IV): sequencing the most valuable type-strain genomes for metagenomic binning, comparative biology and taxonomic classification.</title>
        <authorList>
            <person name="Goeker M."/>
        </authorList>
    </citation>
    <scope>NUCLEOTIDE SEQUENCE [LARGE SCALE GENOMIC DNA]</scope>
    <source>
        <strain evidence="8 9">DSM 23958</strain>
    </source>
</reference>
<evidence type="ECO:0000313" key="9">
    <source>
        <dbReference type="Proteomes" id="UP000554837"/>
    </source>
</evidence>
<dbReference type="InterPro" id="IPR003856">
    <property type="entry name" value="LPS_length_determ_N"/>
</dbReference>
<keyword evidence="2" id="KW-1003">Cell membrane</keyword>
<evidence type="ECO:0000256" key="4">
    <source>
        <dbReference type="ARBA" id="ARBA00022989"/>
    </source>
</evidence>
<accession>A0A840S2D2</accession>
<evidence type="ECO:0000259" key="7">
    <source>
        <dbReference type="Pfam" id="PF02706"/>
    </source>
</evidence>
<comment type="subcellular location">
    <subcellularLocation>
        <location evidence="1">Cell membrane</location>
        <topology evidence="1">Multi-pass membrane protein</topology>
    </subcellularLocation>
</comment>
<dbReference type="InterPro" id="IPR050445">
    <property type="entry name" value="Bact_polysacc_biosynth/exp"/>
</dbReference>
<protein>
    <submittedName>
        <fullName evidence="8">Uncharacterized protein involved in exopolysaccharide biosynthesis</fullName>
    </submittedName>
</protein>
<dbReference type="EMBL" id="JACHHO010000002">
    <property type="protein sequence ID" value="MBB5204465.1"/>
    <property type="molecule type" value="Genomic_DNA"/>
</dbReference>
<evidence type="ECO:0000256" key="2">
    <source>
        <dbReference type="ARBA" id="ARBA00022475"/>
    </source>
</evidence>
<evidence type="ECO:0000256" key="5">
    <source>
        <dbReference type="ARBA" id="ARBA00023136"/>
    </source>
</evidence>
<feature type="transmembrane region" description="Helical" evidence="6">
    <location>
        <begin position="333"/>
        <end position="353"/>
    </location>
</feature>
<dbReference type="PANTHER" id="PTHR32309:SF13">
    <property type="entry name" value="FERRIC ENTEROBACTIN TRANSPORT PROTEIN FEPE"/>
    <property type="match status" value="1"/>
</dbReference>